<dbReference type="GO" id="GO:0005524">
    <property type="term" value="F:ATP binding"/>
    <property type="evidence" value="ECO:0007669"/>
    <property type="project" value="InterPro"/>
</dbReference>
<dbReference type="InterPro" id="IPR005467">
    <property type="entry name" value="His_kinase_dom"/>
</dbReference>
<dbReference type="Pfam" id="PF02518">
    <property type="entry name" value="HATPase_c"/>
    <property type="match status" value="1"/>
</dbReference>
<keyword evidence="4" id="KW-0808">Transferase</keyword>
<dbReference type="SMART" id="SM00387">
    <property type="entry name" value="HATPase_c"/>
    <property type="match status" value="1"/>
</dbReference>
<dbReference type="Gene3D" id="1.10.510.10">
    <property type="entry name" value="Transferase(Phosphotransferase) domain 1"/>
    <property type="match status" value="1"/>
</dbReference>
<dbReference type="InterPro" id="IPR041664">
    <property type="entry name" value="AAA_16"/>
</dbReference>
<dbReference type="InterPro" id="IPR027417">
    <property type="entry name" value="P-loop_NTPase"/>
</dbReference>
<keyword evidence="5" id="KW-0902">Two-component regulatory system</keyword>
<accession>A0A951PXB4</accession>
<dbReference type="Gene3D" id="3.30.200.20">
    <property type="entry name" value="Phosphorylase Kinase, domain 1"/>
    <property type="match status" value="1"/>
</dbReference>
<organism evidence="9 10">
    <name type="scientific">Mojavia pulchra JT2-VF2</name>
    <dbReference type="NCBI Taxonomy" id="287848"/>
    <lineage>
        <taxon>Bacteria</taxon>
        <taxon>Bacillati</taxon>
        <taxon>Cyanobacteriota</taxon>
        <taxon>Cyanophyceae</taxon>
        <taxon>Nostocales</taxon>
        <taxon>Nostocaceae</taxon>
    </lineage>
</organism>
<evidence type="ECO:0000256" key="4">
    <source>
        <dbReference type="ARBA" id="ARBA00022777"/>
    </source>
</evidence>
<dbReference type="Gene3D" id="1.10.287.130">
    <property type="match status" value="1"/>
</dbReference>
<dbReference type="SMART" id="SM00388">
    <property type="entry name" value="HisKA"/>
    <property type="match status" value="1"/>
</dbReference>
<feature type="domain" description="Histidine kinase" evidence="8">
    <location>
        <begin position="1567"/>
        <end position="1824"/>
    </location>
</feature>
<dbReference type="EMBL" id="JAHHHN010000006">
    <property type="protein sequence ID" value="MBW4562064.1"/>
    <property type="molecule type" value="Genomic_DNA"/>
</dbReference>
<dbReference type="InterPro" id="IPR004358">
    <property type="entry name" value="Sig_transdc_His_kin-like_C"/>
</dbReference>
<comment type="caution">
    <text evidence="9">The sequence shown here is derived from an EMBL/GenBank/DDBJ whole genome shotgun (WGS) entry which is preliminary data.</text>
</comment>
<dbReference type="InterPro" id="IPR008271">
    <property type="entry name" value="Ser/Thr_kinase_AS"/>
</dbReference>
<dbReference type="SUPFAM" id="SSF52540">
    <property type="entry name" value="P-loop containing nucleoside triphosphate hydrolases"/>
    <property type="match status" value="1"/>
</dbReference>
<reference evidence="9" key="2">
    <citation type="journal article" date="2022" name="Microbiol. Resour. Announc.">
        <title>Metagenome Sequencing to Explore Phylogenomics of Terrestrial Cyanobacteria.</title>
        <authorList>
            <person name="Ward R.D."/>
            <person name="Stajich J.E."/>
            <person name="Johansen J.R."/>
            <person name="Huntemann M."/>
            <person name="Clum A."/>
            <person name="Foster B."/>
            <person name="Foster B."/>
            <person name="Roux S."/>
            <person name="Palaniappan K."/>
            <person name="Varghese N."/>
            <person name="Mukherjee S."/>
            <person name="Reddy T.B.K."/>
            <person name="Daum C."/>
            <person name="Copeland A."/>
            <person name="Chen I.A."/>
            <person name="Ivanova N.N."/>
            <person name="Kyrpides N.C."/>
            <person name="Shapiro N."/>
            <person name="Eloe-Fadrosh E.A."/>
            <person name="Pietrasiak N."/>
        </authorList>
    </citation>
    <scope>NUCLEOTIDE SEQUENCE</scope>
    <source>
        <strain evidence="9">JT2-VF2</strain>
    </source>
</reference>
<dbReference type="PRINTS" id="PR00344">
    <property type="entry name" value="BCTRLSENSOR"/>
</dbReference>
<dbReference type="SUPFAM" id="SSF47384">
    <property type="entry name" value="Homodimeric domain of signal transducing histidine kinase"/>
    <property type="match status" value="1"/>
</dbReference>
<dbReference type="PANTHER" id="PTHR43642">
    <property type="entry name" value="HYBRID SIGNAL TRANSDUCTION HISTIDINE KINASE G"/>
    <property type="match status" value="1"/>
</dbReference>
<keyword evidence="3" id="KW-0597">Phosphoprotein</keyword>
<feature type="coiled-coil region" evidence="6">
    <location>
        <begin position="1524"/>
        <end position="1558"/>
    </location>
</feature>
<dbReference type="Proteomes" id="UP000715781">
    <property type="component" value="Unassembled WGS sequence"/>
</dbReference>
<dbReference type="SUPFAM" id="SSF55781">
    <property type="entry name" value="GAF domain-like"/>
    <property type="match status" value="1"/>
</dbReference>
<comment type="catalytic activity">
    <reaction evidence="1">
        <text>ATP + protein L-histidine = ADP + protein N-phospho-L-histidine.</text>
        <dbReference type="EC" id="2.7.13.3"/>
    </reaction>
</comment>
<dbReference type="GO" id="GO:0000155">
    <property type="term" value="F:phosphorelay sensor kinase activity"/>
    <property type="evidence" value="ECO:0007669"/>
    <property type="project" value="InterPro"/>
</dbReference>
<dbReference type="PROSITE" id="PS50011">
    <property type="entry name" value="PROTEIN_KINASE_DOM"/>
    <property type="match status" value="1"/>
</dbReference>
<evidence type="ECO:0000256" key="3">
    <source>
        <dbReference type="ARBA" id="ARBA00022553"/>
    </source>
</evidence>
<dbReference type="InterPro" id="IPR053159">
    <property type="entry name" value="Hybrid_Histidine_Kinase"/>
</dbReference>
<dbReference type="InterPro" id="IPR000719">
    <property type="entry name" value="Prot_kinase_dom"/>
</dbReference>
<dbReference type="CDD" id="cd14014">
    <property type="entry name" value="STKc_PknB_like"/>
    <property type="match status" value="1"/>
</dbReference>
<dbReference type="Gene3D" id="3.30.565.10">
    <property type="entry name" value="Histidine kinase-like ATPase, C-terminal domain"/>
    <property type="match status" value="1"/>
</dbReference>
<dbReference type="PROSITE" id="PS00108">
    <property type="entry name" value="PROTEIN_KINASE_ST"/>
    <property type="match status" value="1"/>
</dbReference>
<dbReference type="PANTHER" id="PTHR43642:SF1">
    <property type="entry name" value="HYBRID SIGNAL TRANSDUCTION HISTIDINE KINASE G"/>
    <property type="match status" value="1"/>
</dbReference>
<dbReference type="InterPro" id="IPR003594">
    <property type="entry name" value="HATPase_dom"/>
</dbReference>
<keyword evidence="6" id="KW-0175">Coiled coil</keyword>
<dbReference type="Pfam" id="PF00069">
    <property type="entry name" value="Pkinase"/>
    <property type="match status" value="1"/>
</dbReference>
<dbReference type="PROSITE" id="PS50109">
    <property type="entry name" value="HIS_KIN"/>
    <property type="match status" value="1"/>
</dbReference>
<gene>
    <name evidence="9" type="ORF">KME32_13095</name>
</gene>
<dbReference type="InterPro" id="IPR029016">
    <property type="entry name" value="GAF-like_dom_sf"/>
</dbReference>
<feature type="domain" description="Protein kinase" evidence="7">
    <location>
        <begin position="7"/>
        <end position="288"/>
    </location>
</feature>
<keyword evidence="4" id="KW-0418">Kinase</keyword>
<evidence type="ECO:0000256" key="1">
    <source>
        <dbReference type="ARBA" id="ARBA00000085"/>
    </source>
</evidence>
<dbReference type="Gene3D" id="3.40.50.300">
    <property type="entry name" value="P-loop containing nucleotide triphosphate hydrolases"/>
    <property type="match status" value="1"/>
</dbReference>
<dbReference type="InterPro" id="IPR003661">
    <property type="entry name" value="HisK_dim/P_dom"/>
</dbReference>
<dbReference type="Pfam" id="PF13191">
    <property type="entry name" value="AAA_16"/>
    <property type="match status" value="1"/>
</dbReference>
<dbReference type="SUPFAM" id="SSF55874">
    <property type="entry name" value="ATPase domain of HSP90 chaperone/DNA topoisomerase II/histidine kinase"/>
    <property type="match status" value="1"/>
</dbReference>
<evidence type="ECO:0000313" key="9">
    <source>
        <dbReference type="EMBL" id="MBW4562064.1"/>
    </source>
</evidence>
<evidence type="ECO:0000313" key="10">
    <source>
        <dbReference type="Proteomes" id="UP000715781"/>
    </source>
</evidence>
<dbReference type="InterPro" id="IPR003018">
    <property type="entry name" value="GAF"/>
</dbReference>
<dbReference type="SMART" id="SM00065">
    <property type="entry name" value="GAF"/>
    <property type="match status" value="1"/>
</dbReference>
<dbReference type="InterPro" id="IPR036097">
    <property type="entry name" value="HisK_dim/P_sf"/>
</dbReference>
<dbReference type="InterPro" id="IPR011009">
    <property type="entry name" value="Kinase-like_dom_sf"/>
</dbReference>
<dbReference type="SUPFAM" id="SSF56112">
    <property type="entry name" value="Protein kinase-like (PK-like)"/>
    <property type="match status" value="1"/>
</dbReference>
<dbReference type="CDD" id="cd00082">
    <property type="entry name" value="HisKA"/>
    <property type="match status" value="1"/>
</dbReference>
<dbReference type="EC" id="2.7.13.3" evidence="2"/>
<dbReference type="SMART" id="SM00220">
    <property type="entry name" value="S_TKc"/>
    <property type="match status" value="1"/>
</dbReference>
<dbReference type="Pfam" id="PF01590">
    <property type="entry name" value="GAF"/>
    <property type="match status" value="1"/>
</dbReference>
<evidence type="ECO:0000256" key="5">
    <source>
        <dbReference type="ARBA" id="ARBA00023012"/>
    </source>
</evidence>
<evidence type="ECO:0000259" key="7">
    <source>
        <dbReference type="PROSITE" id="PS50011"/>
    </source>
</evidence>
<evidence type="ECO:0000259" key="8">
    <source>
        <dbReference type="PROSITE" id="PS50109"/>
    </source>
</evidence>
<protein>
    <recommendedName>
        <fullName evidence="2">histidine kinase</fullName>
        <ecNumber evidence="2">2.7.13.3</ecNumber>
    </recommendedName>
</protein>
<evidence type="ECO:0000256" key="2">
    <source>
        <dbReference type="ARBA" id="ARBA00012438"/>
    </source>
</evidence>
<evidence type="ECO:0000256" key="6">
    <source>
        <dbReference type="SAM" id="Coils"/>
    </source>
</evidence>
<name>A0A951PXB4_9NOST</name>
<proteinExistence type="predicted"/>
<sequence>MLKVSDYIISEQIYASTRTLVYKGIRASDQIPVVIKVMQNEYPSFSEIVQFRNQYTIAKNLDIPGIVRPYSLKRYHNGYALVMEDFGGISLTAYAREQQSTEDIPDEGESQAKLQTLKSQIPLTDFLAIAIQIATILDELHRGSVIHKDLKPANILIDPTSQQVKLIDFSIASLLPKETQAIQNPNVLEGTLAYLSPEQTGRMNRGIDYRSDFYSLGVTFYELLTGQLPFQSSDAMELIHCHLAKQAVPVYQVNPAVPQVLSEIVAKLMAKNAEDRYQSALGLRHDLEICLLQWQETGQIESFALGQRDICDRFLIPEKLYGREAEVKTLLQAFERVSNGKTEMLLVAGFSGIGKTAVVKEVHKPIVRQHGYFIKGKYDQFGRNIPLAAFVQAFRDLIGQLLSESDIQLEQWRTKILDAVGENAQVLIEVIPELERIIGHVPTVPELSGSAAQNRFNLVFQKFAQVFTRVEHPLVLFLDDLQWADSASLKLLQLLMTDAGHLLVIGAYRDNEVNPAHPLMLTLAEIEKTGAIVNTITLAPLQQANLNHLVADTLSCSTSFARPLTELAYQKTKGNPFFATQFLKSLHEDGLIAFDFEVRHWQCDLAKVKALALTDDVVEFMGLQLQKLPQNTQEVLKLAACIGNSFDLATLAIVREKSQTETAADLWRALQEGLILPVSEVYKFYQGDTHQETQLPTVENQRAKYRFLHDRVQQAAYSLICDDHKQATHLKIGQLLLHATSDTEQEEKLFDIIGHLNLGRQLLTQPQERADLAEFNLNAGRKARTSTAYAAALEFTNVGIGLLKADCWQTQYDLALALHETAAEVAYLSGEFEQMEQAIETVIHCAKTRLDRVKVYKTKIEAQVSHNNLPEAISTARHILKLFGVIFPENPTPDDIQYTIQEISQLIAARNIEDLIHLPVMTDAEQLAIMQISSSVIVASFVSGSPLFPLIVGLQVKLSIVSGNTPLSAFSYACYGIVLVMILQDIHRAYQFGQLALNIVSKFDVRDDKPNTFSALGLFIIHGKSHIRETLSVFKEGYHAALEVGNLGFAGYNAHGFCLNSYWSSQPLITLEPKVRAYACALFSLKEITSLNYCHIYWQTILNLVGNTAHPCVLSGEAMQEEELLSRLLGSNDQFGLYFFYLHKFTLCFLLGDVAQALENAAQTKQYFMAGAGTVGEPVLYFYDSLAALASYCDSCVEQETLLQRVAENQAKLHHWAHNAPMNYLDKWYLVEAERHRVLGNKAEAIEHYDRAIALAQENEYLNEEALANELAAKFYLAWGKEKIAQDYLLNAYYAYSRWGAKAKVNDLEQCYPRLLAPILQQQQTQFKTGETILSFNSTSATSHSSSISTVLDLATILTASQTLSREIELEKLLSTLLQIVIENAGASKCVFLLVKDDSLVVEAIAFSTPGANTQLEPPGNLVSILPSVPVNASQEIPQTLINTVKRTLSPAVITDASVDIKFATDPYILQKQPKSILCSPILNQGKLIGILYLENHLTVGAFTTDRVELLNLLVSQAAISLENARLYQKAQNYTQQLEKSLEDLKQAQLQLVQSEKMSALGNLIAGVAHEINNPIGFIAGNIEPALNYVKDVFGVVDLYQEKFPNPGTEIEDEIETIDLDYIRSDLPKLLSSMKQGVQRIRSISNSLRTFSRADTEDKVAFNIHDGIDSTILILKHRLKANENCSAIEVVKDYGNIPQVQCFPGQLNQVFMNLLANAIDALEESNIGRSIEEIQARPNRITVKTSMSEDTKQVVISIKDNGMGMTEEVKQRIFDHLFTTKTVGKGTGLGLAIARQIVVEKHGGTINVSSTVGEGAEFAINIPL</sequence>
<dbReference type="Gene3D" id="3.30.450.40">
    <property type="match status" value="1"/>
</dbReference>
<dbReference type="InterPro" id="IPR036890">
    <property type="entry name" value="HATPase_C_sf"/>
</dbReference>
<reference evidence="9" key="1">
    <citation type="submission" date="2021-05" db="EMBL/GenBank/DDBJ databases">
        <authorList>
            <person name="Pietrasiak N."/>
            <person name="Ward R."/>
            <person name="Stajich J.E."/>
            <person name="Kurbessoian T."/>
        </authorList>
    </citation>
    <scope>NUCLEOTIDE SEQUENCE</scope>
    <source>
        <strain evidence="9">JT2-VF2</strain>
    </source>
</reference>